<reference evidence="3 4" key="1">
    <citation type="submission" date="2015-12" db="EMBL/GenBank/DDBJ databases">
        <title>Draft genome of the nematode, Onchocerca flexuosa.</title>
        <authorList>
            <person name="Mitreva M."/>
        </authorList>
    </citation>
    <scope>NUCLEOTIDE SEQUENCE [LARGE SCALE GENOMIC DNA]</scope>
    <source>
        <strain evidence="3">Red Deer</strain>
    </source>
</reference>
<dbReference type="OrthoDB" id="10033661at2759"/>
<feature type="transmembrane region" description="Helical" evidence="2">
    <location>
        <begin position="464"/>
        <end position="486"/>
    </location>
</feature>
<feature type="transmembrane region" description="Helical" evidence="2">
    <location>
        <begin position="498"/>
        <end position="521"/>
    </location>
</feature>
<feature type="compositionally biased region" description="Polar residues" evidence="1">
    <location>
        <begin position="1064"/>
        <end position="1080"/>
    </location>
</feature>
<keyword evidence="2" id="KW-0812">Transmembrane</keyword>
<keyword evidence="4" id="KW-1185">Reference proteome</keyword>
<feature type="region of interest" description="Disordered" evidence="1">
    <location>
        <begin position="962"/>
        <end position="992"/>
    </location>
</feature>
<name>A0A238BST2_9BILA</name>
<keyword evidence="2" id="KW-0472">Membrane</keyword>
<dbReference type="EMBL" id="KZ270009">
    <property type="protein sequence ID" value="OZC08353.1"/>
    <property type="molecule type" value="Genomic_DNA"/>
</dbReference>
<gene>
    <name evidence="3" type="ORF">X798_04553</name>
</gene>
<keyword evidence="2" id="KW-1133">Transmembrane helix</keyword>
<evidence type="ECO:0000256" key="1">
    <source>
        <dbReference type="SAM" id="MobiDB-lite"/>
    </source>
</evidence>
<sequence>MPCSFRARVNQLWSIWYTVTMLLLQIYLIYLGFERYQLYSEMKWPHGAYPSLWLTVYIILYSSCIPALLLFMAFGIFKSGNVAGDNDRLGARIDRIIEITRSSHECRKNGCSLLRSIKSLWQHAPPLPQLIHLLMALFQLFAQQMMLSQLYRYGFINSEIKGPYRWIKHSYERYYQGLERKVAFKSELYEITEKIDGITTWPAPKLKNFDYTRIENNETVFRGIRIFCMLSMSLKKIQKNFPGDFLNTELDFVYQRARQLTTNLPMLDSRLQGFRISAQDLTSTPISLNLLPILMHARLFGIPLEFVNLLIALFVYTCAYSAVFWHTNKAFSFIFSLHLLIYSTAVIWSYLGFSVLHRIQETNYANVRPIGLGQYLISSRPLKIYHPYAIIATYLTTIILISIAPIALYMYGYSKYFISMSNVRQKNAFRSQANSINGAQSEYSEYRLQSSSKVPQSKLCCDGYASHIFAIILLVLIVIAKAPTIYAHMVIYQHEEKMLLLSCIVIDIVFLFAWIILWLILTLKRDWNFKVVHQVHEIIALQNGPQTMITLSTQIIEKKPSELKNALVLMHAEQIYITDDTIAKKSLLRQTQKNGIGAASEDIYWLKGNCTQSSTTRRVPPCENTKGTPEMNRLLGTSTIHRRNSDENSSPTAAYHTIAHAAQPQITHISQQRIVMNVPKHSTEAKVSANVTVPGNTFGTFQRIQGAEYASCSSRQILQNPRRPSLQNSMGACNGNSASDSFSLTQQEAYASIHKNRTGETETAMTRRRGSEDDGAVNNGFGNSNLSYEAYATYGRPQTRALQNQQLTQQAAVQAAQAAETSRNMDTIYNRTQTNASQNILLESGPASSVLSIRSSPIAENHLGMRTSISRKEHSQYQRSSTLKLSSFNSVSPAVDSQKLIGIQQQQQHQSSDAGSIYGNWSQQRQTSQISQSADWANPSSYDKASSAASIIQQEQCFTPTSTLTSQGSASNYSSKRAPTPGSPNSQNIYSGELFANSDTTGTISLYGNLGREHYTSNLEDSDRDRTLKAQQQPKPLRTTIASGSTSIRHQLKASIESSRQDDSANYSLTSSNESANNARVSGQTNCIMDSVHFATSIV</sequence>
<dbReference type="AlphaFoldDB" id="A0A238BST2"/>
<feature type="compositionally biased region" description="Polar residues" evidence="1">
    <location>
        <begin position="962"/>
        <end position="990"/>
    </location>
</feature>
<organism evidence="3 4">
    <name type="scientific">Onchocerca flexuosa</name>
    <dbReference type="NCBI Taxonomy" id="387005"/>
    <lineage>
        <taxon>Eukaryota</taxon>
        <taxon>Metazoa</taxon>
        <taxon>Ecdysozoa</taxon>
        <taxon>Nematoda</taxon>
        <taxon>Chromadorea</taxon>
        <taxon>Rhabditida</taxon>
        <taxon>Spirurina</taxon>
        <taxon>Spiruromorpha</taxon>
        <taxon>Filarioidea</taxon>
        <taxon>Onchocercidae</taxon>
        <taxon>Onchocerca</taxon>
    </lineage>
</organism>
<accession>A0A238BST2</accession>
<proteinExistence type="predicted"/>
<feature type="transmembrane region" description="Helical" evidence="2">
    <location>
        <begin position="54"/>
        <end position="77"/>
    </location>
</feature>
<evidence type="ECO:0000313" key="3">
    <source>
        <dbReference type="EMBL" id="OZC08353.1"/>
    </source>
</evidence>
<feature type="transmembrane region" description="Helical" evidence="2">
    <location>
        <begin position="388"/>
        <end position="411"/>
    </location>
</feature>
<dbReference type="PANTHER" id="PTHR21579">
    <property type="entry name" value="PROTEIN TINCAR"/>
    <property type="match status" value="1"/>
</dbReference>
<feature type="region of interest" description="Disordered" evidence="1">
    <location>
        <begin position="755"/>
        <end position="781"/>
    </location>
</feature>
<evidence type="ECO:0000313" key="4">
    <source>
        <dbReference type="Proteomes" id="UP000242913"/>
    </source>
</evidence>
<feature type="region of interest" description="Disordered" evidence="1">
    <location>
        <begin position="1017"/>
        <end position="1036"/>
    </location>
</feature>
<feature type="transmembrane region" description="Helical" evidence="2">
    <location>
        <begin position="306"/>
        <end position="325"/>
    </location>
</feature>
<feature type="compositionally biased region" description="Basic and acidic residues" evidence="1">
    <location>
        <begin position="1017"/>
        <end position="1028"/>
    </location>
</feature>
<feature type="transmembrane region" description="Helical" evidence="2">
    <location>
        <begin position="331"/>
        <end position="351"/>
    </location>
</feature>
<dbReference type="InterPro" id="IPR053291">
    <property type="entry name" value="Ommatidial_diff-associated"/>
</dbReference>
<feature type="region of interest" description="Disordered" evidence="1">
    <location>
        <begin position="1055"/>
        <end position="1080"/>
    </location>
</feature>
<dbReference type="Proteomes" id="UP000242913">
    <property type="component" value="Unassembled WGS sequence"/>
</dbReference>
<protein>
    <submittedName>
        <fullName evidence="3">Uncharacterized protein</fullName>
    </submittedName>
</protein>
<feature type="region of interest" description="Disordered" evidence="1">
    <location>
        <begin position="900"/>
        <end position="924"/>
    </location>
</feature>
<feature type="transmembrane region" description="Helical" evidence="2">
    <location>
        <begin position="12"/>
        <end position="33"/>
    </location>
</feature>
<evidence type="ECO:0000256" key="2">
    <source>
        <dbReference type="SAM" id="Phobius"/>
    </source>
</evidence>
<dbReference type="PANTHER" id="PTHR21579:SF20">
    <property type="entry name" value="PROTEIN TINCAR"/>
    <property type="match status" value="1"/>
</dbReference>